<dbReference type="PROSITE" id="PS51186">
    <property type="entry name" value="GNAT"/>
    <property type="match status" value="1"/>
</dbReference>
<protein>
    <submittedName>
        <fullName evidence="3">GNAT family N-acetyltransferase</fullName>
        <ecNumber evidence="3">2.3.1.-</ecNumber>
    </submittedName>
</protein>
<comment type="caution">
    <text evidence="3">The sequence shown here is derived from an EMBL/GenBank/DDBJ whole genome shotgun (WGS) entry which is preliminary data.</text>
</comment>
<reference evidence="3 4" key="1">
    <citation type="submission" date="2024-09" db="EMBL/GenBank/DDBJ databases">
        <authorList>
            <person name="Sun Q."/>
            <person name="Mori K."/>
        </authorList>
    </citation>
    <scope>NUCLEOTIDE SEQUENCE [LARGE SCALE GENOMIC DNA]</scope>
    <source>
        <strain evidence="3 4">TBRC 3947</strain>
    </source>
</reference>
<dbReference type="RefSeq" id="WP_377246491.1">
    <property type="nucleotide sequence ID" value="NZ_JBHLUH010000006.1"/>
</dbReference>
<evidence type="ECO:0000313" key="4">
    <source>
        <dbReference type="Proteomes" id="UP001589867"/>
    </source>
</evidence>
<feature type="domain" description="N-acetyltransferase" evidence="2">
    <location>
        <begin position="1"/>
        <end position="145"/>
    </location>
</feature>
<dbReference type="CDD" id="cd04301">
    <property type="entry name" value="NAT_SF"/>
    <property type="match status" value="1"/>
</dbReference>
<organism evidence="3 4">
    <name type="scientific">Phytohabitans kaempferiae</name>
    <dbReference type="NCBI Taxonomy" id="1620943"/>
    <lineage>
        <taxon>Bacteria</taxon>
        <taxon>Bacillati</taxon>
        <taxon>Actinomycetota</taxon>
        <taxon>Actinomycetes</taxon>
        <taxon>Micromonosporales</taxon>
        <taxon>Micromonosporaceae</taxon>
    </lineage>
</organism>
<evidence type="ECO:0000313" key="3">
    <source>
        <dbReference type="EMBL" id="MFC0527109.1"/>
    </source>
</evidence>
<sequence>MAALPAQPTSALPTTSPPADRTADQGPRGQQAGTRAAFVSWWDGGFAGYLTVRWTSDYAPFRAAGVPEIVDLNVLPQFRRRGIASTLMDAAEGLIATRSDTAGIGVGLYADYAAAHLMYLRRGYLPDGRGVAYRGANVEPAASVRVDDDLALMLIRRLR</sequence>
<feature type="region of interest" description="Disordered" evidence="1">
    <location>
        <begin position="1"/>
        <end position="30"/>
    </location>
</feature>
<keyword evidence="3" id="KW-0012">Acyltransferase</keyword>
<accession>A0ABN3LCA6</accession>
<dbReference type="EC" id="2.3.1.-" evidence="3"/>
<dbReference type="GO" id="GO:0016746">
    <property type="term" value="F:acyltransferase activity"/>
    <property type="evidence" value="ECO:0007669"/>
    <property type="project" value="UniProtKB-KW"/>
</dbReference>
<proteinExistence type="predicted"/>
<dbReference type="InterPro" id="IPR016181">
    <property type="entry name" value="Acyl_CoA_acyltransferase"/>
</dbReference>
<keyword evidence="3" id="KW-0808">Transferase</keyword>
<dbReference type="SUPFAM" id="SSF55729">
    <property type="entry name" value="Acyl-CoA N-acyltransferases (Nat)"/>
    <property type="match status" value="1"/>
</dbReference>
<dbReference type="Proteomes" id="UP001589867">
    <property type="component" value="Unassembled WGS sequence"/>
</dbReference>
<dbReference type="Pfam" id="PF00583">
    <property type="entry name" value="Acetyltransf_1"/>
    <property type="match status" value="1"/>
</dbReference>
<keyword evidence="4" id="KW-1185">Reference proteome</keyword>
<name>A0ABN3LCA6_9ACTN</name>
<dbReference type="EMBL" id="JBHLUH010000006">
    <property type="protein sequence ID" value="MFC0527109.1"/>
    <property type="molecule type" value="Genomic_DNA"/>
</dbReference>
<dbReference type="Gene3D" id="3.40.630.30">
    <property type="match status" value="1"/>
</dbReference>
<evidence type="ECO:0000259" key="2">
    <source>
        <dbReference type="PROSITE" id="PS51186"/>
    </source>
</evidence>
<evidence type="ECO:0000256" key="1">
    <source>
        <dbReference type="SAM" id="MobiDB-lite"/>
    </source>
</evidence>
<dbReference type="InterPro" id="IPR000182">
    <property type="entry name" value="GNAT_dom"/>
</dbReference>
<gene>
    <name evidence="3" type="ORF">ACFFIA_05490</name>
</gene>
<feature type="compositionally biased region" description="Low complexity" evidence="1">
    <location>
        <begin position="1"/>
        <end position="19"/>
    </location>
</feature>